<comment type="caution">
    <text evidence="1">The sequence shown here is derived from an EMBL/GenBank/DDBJ whole genome shotgun (WGS) entry which is preliminary data.</text>
</comment>
<reference evidence="1 2" key="1">
    <citation type="submission" date="2019-06" db="EMBL/GenBank/DDBJ databases">
        <authorList>
            <person name="Palmer J.M."/>
        </authorList>
    </citation>
    <scope>NUCLEOTIDE SEQUENCE [LARGE SCALE GENOMIC DNA]</scope>
    <source>
        <strain evidence="1 2">TWF102</strain>
    </source>
</reference>
<dbReference type="AlphaFoldDB" id="A0A7C8N619"/>
<accession>A0A7C8N619</accession>
<proteinExistence type="predicted"/>
<dbReference type="Proteomes" id="UP000475325">
    <property type="component" value="Unassembled WGS sequence"/>
</dbReference>
<sequence>MPCHLKQAIGKSAIAPGPGHPYHTRLRNGEVASAAVLEGWLARQDSTSSVRWQLIPTNQQAQVALW</sequence>
<evidence type="ECO:0000313" key="2">
    <source>
        <dbReference type="Proteomes" id="UP000475325"/>
    </source>
</evidence>
<dbReference type="EMBL" id="WIQW01000075">
    <property type="protein sequence ID" value="KAF3087750.1"/>
    <property type="molecule type" value="Genomic_DNA"/>
</dbReference>
<evidence type="ECO:0000313" key="1">
    <source>
        <dbReference type="EMBL" id="KAF3087750.1"/>
    </source>
</evidence>
<gene>
    <name evidence="1" type="ORF">TWF102_010373</name>
</gene>
<protein>
    <submittedName>
        <fullName evidence="1">Uncharacterized protein</fullName>
    </submittedName>
</protein>
<name>A0A7C8N619_ORBOL</name>
<organism evidence="1 2">
    <name type="scientific">Orbilia oligospora</name>
    <name type="common">Nematode-trapping fungus</name>
    <name type="synonym">Arthrobotrys oligospora</name>
    <dbReference type="NCBI Taxonomy" id="2813651"/>
    <lineage>
        <taxon>Eukaryota</taxon>
        <taxon>Fungi</taxon>
        <taxon>Dikarya</taxon>
        <taxon>Ascomycota</taxon>
        <taxon>Pezizomycotina</taxon>
        <taxon>Orbiliomycetes</taxon>
        <taxon>Orbiliales</taxon>
        <taxon>Orbiliaceae</taxon>
        <taxon>Orbilia</taxon>
    </lineage>
</organism>